<name>A0A5P2B9R4_STRVZ</name>
<dbReference type="AlphaFoldDB" id="A0A5P2B9R4"/>
<proteinExistence type="predicted"/>
<gene>
    <name evidence="1" type="ORF">DEJ47_12895</name>
</gene>
<protein>
    <submittedName>
        <fullName evidence="1">Uncharacterized protein</fullName>
    </submittedName>
</protein>
<dbReference type="OrthoDB" id="4541444at2"/>
<evidence type="ECO:0000313" key="2">
    <source>
        <dbReference type="Proteomes" id="UP000323046"/>
    </source>
</evidence>
<reference evidence="1 2" key="1">
    <citation type="submission" date="2018-05" db="EMBL/GenBank/DDBJ databases">
        <title>Streptomyces venezuelae.</title>
        <authorList>
            <person name="Kim W."/>
            <person name="Lee N."/>
            <person name="Cho B.-K."/>
        </authorList>
    </citation>
    <scope>NUCLEOTIDE SEQUENCE [LARGE SCALE GENOMIC DNA]</scope>
    <source>
        <strain evidence="1 2">ATCC 14583</strain>
    </source>
</reference>
<keyword evidence="2" id="KW-1185">Reference proteome</keyword>
<dbReference type="EMBL" id="CP029193">
    <property type="protein sequence ID" value="QES27235.1"/>
    <property type="molecule type" value="Genomic_DNA"/>
</dbReference>
<accession>A0A5P2B9R4</accession>
<dbReference type="Proteomes" id="UP000323046">
    <property type="component" value="Chromosome"/>
</dbReference>
<sequence length="223" mass="25029">METRHVVFNIGDKPIKNIRFTWGGDYPKDRRHLEGWGAAVEVPAILALMDKVIAGELTVERARRLLASAADKVVLACDPQEADPDMRALARCYGDCDECIARKPDFDRRLHQVLVQRERYRDPAAHPWAAIRSTLHRITCRHVESLGQTCGLLFTNLGEIDPEEYAQQLKWSVHDDSAGIPGEACTVLARHEAASWIAERTGPKGGERFKTCGICHPERPDRA</sequence>
<evidence type="ECO:0000313" key="1">
    <source>
        <dbReference type="EMBL" id="QES27235.1"/>
    </source>
</evidence>
<dbReference type="RefSeq" id="WP_150167922.1">
    <property type="nucleotide sequence ID" value="NZ_CP029193.1"/>
</dbReference>
<organism evidence="1 2">
    <name type="scientific">Streptomyces venezuelae</name>
    <dbReference type="NCBI Taxonomy" id="54571"/>
    <lineage>
        <taxon>Bacteria</taxon>
        <taxon>Bacillati</taxon>
        <taxon>Actinomycetota</taxon>
        <taxon>Actinomycetes</taxon>
        <taxon>Kitasatosporales</taxon>
        <taxon>Streptomycetaceae</taxon>
        <taxon>Streptomyces</taxon>
    </lineage>
</organism>